<dbReference type="InterPro" id="IPR036770">
    <property type="entry name" value="Ankyrin_rpt-contain_sf"/>
</dbReference>
<evidence type="ECO:0000313" key="2">
    <source>
        <dbReference type="Proteomes" id="UP000238650"/>
    </source>
</evidence>
<dbReference type="AlphaFoldDB" id="A0A2S9QKH7"/>
<organism evidence="1 2">
    <name type="scientific">Leucobacter massiliensis</name>
    <dbReference type="NCBI Taxonomy" id="1686285"/>
    <lineage>
        <taxon>Bacteria</taxon>
        <taxon>Bacillati</taxon>
        <taxon>Actinomycetota</taxon>
        <taxon>Actinomycetes</taxon>
        <taxon>Micrococcales</taxon>
        <taxon>Microbacteriaceae</taxon>
        <taxon>Leucobacter</taxon>
    </lineage>
</organism>
<name>A0A2S9QKH7_9MICO</name>
<dbReference type="Gene3D" id="1.25.40.20">
    <property type="entry name" value="Ankyrin repeat-containing domain"/>
    <property type="match status" value="1"/>
</dbReference>
<accession>A0A2S9QKH7</accession>
<keyword evidence="2" id="KW-1185">Reference proteome</keyword>
<dbReference type="Proteomes" id="UP000238650">
    <property type="component" value="Unassembled WGS sequence"/>
</dbReference>
<dbReference type="EMBL" id="MWZD01000023">
    <property type="protein sequence ID" value="PRI10090.1"/>
    <property type="molecule type" value="Genomic_DNA"/>
</dbReference>
<protein>
    <submittedName>
        <fullName evidence="1">Uncharacterized protein</fullName>
    </submittedName>
</protein>
<dbReference type="SUPFAM" id="SSF48403">
    <property type="entry name" value="Ankyrin repeat"/>
    <property type="match status" value="1"/>
</dbReference>
<reference evidence="1 2" key="1">
    <citation type="journal article" date="2017" name="New Microbes New Infect">
        <title>Genome sequence of 'Leucobacter massiliensis' sp. nov. isolated from human pharynx after travel to the 2014 Hajj.</title>
        <authorList>
            <person name="Leangapichart T."/>
            <person name="Gautret P."/>
            <person name="Nguyen T.T."/>
            <person name="Armstrong N."/>
            <person name="Rolain J.M."/>
        </authorList>
    </citation>
    <scope>NUCLEOTIDE SEQUENCE [LARGE SCALE GENOMIC DNA]</scope>
    <source>
        <strain evidence="1 2">122RC15</strain>
    </source>
</reference>
<gene>
    <name evidence="1" type="ORF">B4915_13205</name>
</gene>
<sequence>MFSPEQANSLDSIGTPVLAHALANTSPRDRYEIANLLLDHGARADFASGEEREPALRILLGAVRHEPAKTTALVRRLIEAGADVNARSARGDGVLDSLVVLGGDEGSWRELYDLVFAQGLTGLDTPNRAGVRPLDRARNRERTELATRIEAALGR</sequence>
<proteinExistence type="predicted"/>
<evidence type="ECO:0000313" key="1">
    <source>
        <dbReference type="EMBL" id="PRI10090.1"/>
    </source>
</evidence>
<comment type="caution">
    <text evidence="1">The sequence shown here is derived from an EMBL/GenBank/DDBJ whole genome shotgun (WGS) entry which is preliminary data.</text>
</comment>